<evidence type="ECO:0000313" key="2">
    <source>
        <dbReference type="Proteomes" id="UP000554482"/>
    </source>
</evidence>
<dbReference type="PANTHER" id="PTHR10241">
    <property type="entry name" value="LETHAL 2 GIANT LARVAE PROTEIN"/>
    <property type="match status" value="1"/>
</dbReference>
<dbReference type="GO" id="GO:0005886">
    <property type="term" value="C:plasma membrane"/>
    <property type="evidence" value="ECO:0007669"/>
    <property type="project" value="TreeGrafter"/>
</dbReference>
<dbReference type="GO" id="GO:0005096">
    <property type="term" value="F:GTPase activator activity"/>
    <property type="evidence" value="ECO:0007669"/>
    <property type="project" value="TreeGrafter"/>
</dbReference>
<keyword evidence="2" id="KW-1185">Reference proteome</keyword>
<organism evidence="1 2">
    <name type="scientific">Thalictrum thalictroides</name>
    <name type="common">Rue-anemone</name>
    <name type="synonym">Anemone thalictroides</name>
    <dbReference type="NCBI Taxonomy" id="46969"/>
    <lineage>
        <taxon>Eukaryota</taxon>
        <taxon>Viridiplantae</taxon>
        <taxon>Streptophyta</taxon>
        <taxon>Embryophyta</taxon>
        <taxon>Tracheophyta</taxon>
        <taxon>Spermatophyta</taxon>
        <taxon>Magnoliopsida</taxon>
        <taxon>Ranunculales</taxon>
        <taxon>Ranunculaceae</taxon>
        <taxon>Thalictroideae</taxon>
        <taxon>Thalictrum</taxon>
    </lineage>
</organism>
<dbReference type="GO" id="GO:0005737">
    <property type="term" value="C:cytoplasm"/>
    <property type="evidence" value="ECO:0007669"/>
    <property type="project" value="TreeGrafter"/>
</dbReference>
<reference evidence="1 2" key="1">
    <citation type="submission" date="2020-06" db="EMBL/GenBank/DDBJ databases">
        <title>Transcriptomic and genomic resources for Thalictrum thalictroides and T. hernandezii: Facilitating candidate gene discovery in an emerging model plant lineage.</title>
        <authorList>
            <person name="Arias T."/>
            <person name="Riano-Pachon D.M."/>
            <person name="Di Stilio V.S."/>
        </authorList>
    </citation>
    <scope>NUCLEOTIDE SEQUENCE [LARGE SCALE GENOMIC DNA]</scope>
    <source>
        <strain evidence="2">cv. WT478/WT964</strain>
        <tissue evidence="1">Leaves</tissue>
    </source>
</reference>
<dbReference type="SUPFAM" id="SSF50978">
    <property type="entry name" value="WD40 repeat-like"/>
    <property type="match status" value="1"/>
</dbReference>
<protein>
    <submittedName>
        <fullName evidence="1">Transducin/WD40 repeat-like superfamily protein</fullName>
    </submittedName>
</protein>
<gene>
    <name evidence="1" type="ORF">FRX31_020930</name>
</gene>
<dbReference type="Proteomes" id="UP000554482">
    <property type="component" value="Unassembled WGS sequence"/>
</dbReference>
<comment type="caution">
    <text evidence="1">The sequence shown here is derived from an EMBL/GenBank/DDBJ whole genome shotgun (WGS) entry which is preliminary data.</text>
</comment>
<dbReference type="CDD" id="cd15873">
    <property type="entry name" value="R-SNARE_STXBP5_6"/>
    <property type="match status" value="1"/>
</dbReference>
<dbReference type="EMBL" id="JABWDY010025425">
    <property type="protein sequence ID" value="KAF5189483.1"/>
    <property type="molecule type" value="Genomic_DNA"/>
</dbReference>
<dbReference type="InterPro" id="IPR036322">
    <property type="entry name" value="WD40_repeat_dom_sf"/>
</dbReference>
<evidence type="ECO:0000313" key="1">
    <source>
        <dbReference type="EMBL" id="KAF5189483.1"/>
    </source>
</evidence>
<dbReference type="PANTHER" id="PTHR10241:SF27">
    <property type="entry name" value="TRANSDUCIN_WD40 REPEAT-LIKE SUPERFAMILY PROTEIN"/>
    <property type="match status" value="1"/>
</dbReference>
<proteinExistence type="predicted"/>
<dbReference type="AlphaFoldDB" id="A0A7J6VXD0"/>
<dbReference type="GO" id="GO:0006893">
    <property type="term" value="P:Golgi to plasma membrane transport"/>
    <property type="evidence" value="ECO:0007669"/>
    <property type="project" value="TreeGrafter"/>
</dbReference>
<accession>A0A7J6VXD0</accession>
<name>A0A7J6VXD0_THATH</name>
<sequence length="377" mass="41802">MISPSYSNSCSVLYADGSDSFNSSGVNFAEDASHKQSFLLLCNEKSVYVYSLHHAVQGIKRVVYKKKFHGTCCWASAFSNNSDVALALLFQGGKIEIRSLPELSLLKEISISGFTTQNSKSDSYSDNALCSSSDGELILVNGDQEVFFVSLLLRKEIYSFLDPISHVYHGTIALEEEPISGPTIQKEKKKGIFSSIMKDTKAKHTLETEVKNPTTTAEELSNTFPLANFPLDNKISEPLDVDEEDEGELNIDDIDIEDEKPKGNTMMAAINKQKITSKFMSIKGKLKQKMIKNDKGSAKEEHEEEQEDTVNQIKKKYGFASAADPNAAKLAQNKLHENLRKLQGISLRTNEMQGTAQSFSAMANDVLRTAEKDKQIS</sequence>
<dbReference type="GO" id="GO:0006887">
    <property type="term" value="P:exocytosis"/>
    <property type="evidence" value="ECO:0007669"/>
    <property type="project" value="TreeGrafter"/>
</dbReference>
<dbReference type="GO" id="GO:0045159">
    <property type="term" value="F:myosin II binding"/>
    <property type="evidence" value="ECO:0007669"/>
    <property type="project" value="TreeGrafter"/>
</dbReference>
<dbReference type="OrthoDB" id="19944at2759"/>
<dbReference type="GO" id="GO:0019905">
    <property type="term" value="F:syntaxin binding"/>
    <property type="evidence" value="ECO:0007669"/>
    <property type="project" value="TreeGrafter"/>
</dbReference>